<name>W9X1B1_9EURO</name>
<dbReference type="PANTHER" id="PTHR10237:SF14">
    <property type="entry name" value="MYND-TYPE DOMAIN-CONTAINING PROTEIN"/>
    <property type="match status" value="1"/>
</dbReference>
<dbReference type="OrthoDB" id="432970at2759"/>
<dbReference type="eggNOG" id="ENOG502S05G">
    <property type="taxonomic scope" value="Eukaryota"/>
</dbReference>
<dbReference type="PROSITE" id="PS50865">
    <property type="entry name" value="ZF_MYND_2"/>
    <property type="match status" value="1"/>
</dbReference>
<evidence type="ECO:0000259" key="5">
    <source>
        <dbReference type="PROSITE" id="PS50865"/>
    </source>
</evidence>
<dbReference type="PROSITE" id="PS01360">
    <property type="entry name" value="ZF_MYND_1"/>
    <property type="match status" value="1"/>
</dbReference>
<dbReference type="InterPro" id="IPR002893">
    <property type="entry name" value="Znf_MYND"/>
</dbReference>
<evidence type="ECO:0000256" key="2">
    <source>
        <dbReference type="ARBA" id="ARBA00022771"/>
    </source>
</evidence>
<dbReference type="HOGENOM" id="CLU_069858_2_0_1"/>
<dbReference type="GO" id="GO:0005634">
    <property type="term" value="C:nucleus"/>
    <property type="evidence" value="ECO:0007669"/>
    <property type="project" value="TreeGrafter"/>
</dbReference>
<dbReference type="PANTHER" id="PTHR10237">
    <property type="entry name" value="DEFORMED EPIDERMAL AUTOREGULATORY FACTOR 1 HOMOLOG SUPPRESSIN"/>
    <property type="match status" value="1"/>
</dbReference>
<dbReference type="Pfam" id="PF01753">
    <property type="entry name" value="zf-MYND"/>
    <property type="match status" value="1"/>
</dbReference>
<dbReference type="Proteomes" id="UP000019471">
    <property type="component" value="Unassembled WGS sequence"/>
</dbReference>
<dbReference type="RefSeq" id="XP_007741058.1">
    <property type="nucleotide sequence ID" value="XM_007742868.1"/>
</dbReference>
<evidence type="ECO:0000256" key="1">
    <source>
        <dbReference type="ARBA" id="ARBA00022723"/>
    </source>
</evidence>
<proteinExistence type="predicted"/>
<keyword evidence="7" id="KW-1185">Reference proteome</keyword>
<keyword evidence="2 4" id="KW-0863">Zinc-finger</keyword>
<evidence type="ECO:0000313" key="6">
    <source>
        <dbReference type="EMBL" id="EXJ73958.1"/>
    </source>
</evidence>
<keyword evidence="3" id="KW-0862">Zinc</keyword>
<dbReference type="GO" id="GO:0000981">
    <property type="term" value="F:DNA-binding transcription factor activity, RNA polymerase II-specific"/>
    <property type="evidence" value="ECO:0007669"/>
    <property type="project" value="TreeGrafter"/>
</dbReference>
<dbReference type="GO" id="GO:0008270">
    <property type="term" value="F:zinc ion binding"/>
    <property type="evidence" value="ECO:0007669"/>
    <property type="project" value="UniProtKB-KW"/>
</dbReference>
<dbReference type="Gene3D" id="6.10.140.2220">
    <property type="match status" value="1"/>
</dbReference>
<sequence length="214" mass="24614">MADSTNAAVAPRVCVVCNKAEVELSTGSGLKRCSRCQKATYCSKECQTAHWPQHKTVCRCPGTTRTNPTTTPLRPPHPLLFNYFKDFDTESKTFEMLIDAFRLRCDDDYAWGAHYHGIYGRKPPLPVFRDFLARAKAAGMLPRWWDEEKEKECVRMAMEDEHFNIKFAVEKHDIVEHYEDRLMPMTLRMAAENVYGGGYGMGQRPMPEDYVCQC</sequence>
<protein>
    <recommendedName>
        <fullName evidence="5">MYND-type domain-containing protein</fullName>
    </recommendedName>
</protein>
<dbReference type="STRING" id="1182543.W9X1B1"/>
<dbReference type="InterPro" id="IPR024119">
    <property type="entry name" value="TF_DEAF-1"/>
</dbReference>
<reference evidence="6 7" key="1">
    <citation type="submission" date="2013-03" db="EMBL/GenBank/DDBJ databases">
        <title>The Genome Sequence of Cladophialophora psammophila CBS 110553.</title>
        <authorList>
            <consortium name="The Broad Institute Genomics Platform"/>
            <person name="Cuomo C."/>
            <person name="de Hoog S."/>
            <person name="Gorbushina A."/>
            <person name="Walker B."/>
            <person name="Young S.K."/>
            <person name="Zeng Q."/>
            <person name="Gargeya S."/>
            <person name="Fitzgerald M."/>
            <person name="Haas B."/>
            <person name="Abouelleil A."/>
            <person name="Allen A.W."/>
            <person name="Alvarado L."/>
            <person name="Arachchi H.M."/>
            <person name="Berlin A.M."/>
            <person name="Chapman S.B."/>
            <person name="Gainer-Dewar J."/>
            <person name="Goldberg J."/>
            <person name="Griggs A."/>
            <person name="Gujja S."/>
            <person name="Hansen M."/>
            <person name="Howarth C."/>
            <person name="Imamovic A."/>
            <person name="Ireland A."/>
            <person name="Larimer J."/>
            <person name="McCowan C."/>
            <person name="Murphy C."/>
            <person name="Pearson M."/>
            <person name="Poon T.W."/>
            <person name="Priest M."/>
            <person name="Roberts A."/>
            <person name="Saif S."/>
            <person name="Shea T."/>
            <person name="Sisk P."/>
            <person name="Sykes S."/>
            <person name="Wortman J."/>
            <person name="Nusbaum C."/>
            <person name="Birren B."/>
        </authorList>
    </citation>
    <scope>NUCLEOTIDE SEQUENCE [LARGE SCALE GENOMIC DNA]</scope>
    <source>
        <strain evidence="6 7">CBS 110553</strain>
    </source>
</reference>
<dbReference type="SUPFAM" id="SSF144232">
    <property type="entry name" value="HIT/MYND zinc finger-like"/>
    <property type="match status" value="1"/>
</dbReference>
<evidence type="ECO:0000256" key="4">
    <source>
        <dbReference type="PROSITE-ProRule" id="PRU00134"/>
    </source>
</evidence>
<dbReference type="GeneID" id="19186985"/>
<comment type="caution">
    <text evidence="6">The sequence shown here is derived from an EMBL/GenBank/DDBJ whole genome shotgun (WGS) entry which is preliminary data.</text>
</comment>
<accession>W9X1B1</accession>
<gene>
    <name evidence="6" type="ORF">A1O5_02252</name>
</gene>
<organism evidence="6 7">
    <name type="scientific">Cladophialophora psammophila CBS 110553</name>
    <dbReference type="NCBI Taxonomy" id="1182543"/>
    <lineage>
        <taxon>Eukaryota</taxon>
        <taxon>Fungi</taxon>
        <taxon>Dikarya</taxon>
        <taxon>Ascomycota</taxon>
        <taxon>Pezizomycotina</taxon>
        <taxon>Eurotiomycetes</taxon>
        <taxon>Chaetothyriomycetidae</taxon>
        <taxon>Chaetothyriales</taxon>
        <taxon>Herpotrichiellaceae</taxon>
        <taxon>Cladophialophora</taxon>
    </lineage>
</organism>
<dbReference type="AlphaFoldDB" id="W9X1B1"/>
<keyword evidence="1" id="KW-0479">Metal-binding</keyword>
<dbReference type="EMBL" id="AMGX01000003">
    <property type="protein sequence ID" value="EXJ73958.1"/>
    <property type="molecule type" value="Genomic_DNA"/>
</dbReference>
<evidence type="ECO:0000256" key="3">
    <source>
        <dbReference type="ARBA" id="ARBA00022833"/>
    </source>
</evidence>
<evidence type="ECO:0000313" key="7">
    <source>
        <dbReference type="Proteomes" id="UP000019471"/>
    </source>
</evidence>
<feature type="domain" description="MYND-type" evidence="5">
    <location>
        <begin position="14"/>
        <end position="58"/>
    </location>
</feature>